<dbReference type="InterPro" id="IPR000315">
    <property type="entry name" value="Znf_B-box"/>
</dbReference>
<dbReference type="Gene3D" id="2.120.10.30">
    <property type="entry name" value="TolB, C-terminal domain"/>
    <property type="match status" value="1"/>
</dbReference>
<organism evidence="5 6">
    <name type="scientific">Dreissena polymorpha</name>
    <name type="common">Zebra mussel</name>
    <name type="synonym">Mytilus polymorpha</name>
    <dbReference type="NCBI Taxonomy" id="45954"/>
    <lineage>
        <taxon>Eukaryota</taxon>
        <taxon>Metazoa</taxon>
        <taxon>Spiralia</taxon>
        <taxon>Lophotrochozoa</taxon>
        <taxon>Mollusca</taxon>
        <taxon>Bivalvia</taxon>
        <taxon>Autobranchia</taxon>
        <taxon>Heteroconchia</taxon>
        <taxon>Euheterodonta</taxon>
        <taxon>Imparidentia</taxon>
        <taxon>Neoheterodontei</taxon>
        <taxon>Myida</taxon>
        <taxon>Dreissenoidea</taxon>
        <taxon>Dreissenidae</taxon>
        <taxon>Dreissena</taxon>
    </lineage>
</organism>
<keyword evidence="1" id="KW-0479">Metal-binding</keyword>
<dbReference type="InterPro" id="IPR011042">
    <property type="entry name" value="6-blade_b-propeller_TolB-like"/>
</dbReference>
<keyword evidence="6" id="KW-1185">Reference proteome</keyword>
<dbReference type="PANTHER" id="PTHR25462:SF296">
    <property type="entry name" value="MEIOTIC P26, ISOFORM F"/>
    <property type="match status" value="1"/>
</dbReference>
<feature type="domain" description="B box-type" evidence="4">
    <location>
        <begin position="93"/>
        <end position="127"/>
    </location>
</feature>
<keyword evidence="1" id="KW-0862">Zinc</keyword>
<keyword evidence="1" id="KW-0863">Zinc-finger</keyword>
<dbReference type="SMART" id="SM00336">
    <property type="entry name" value="BBOX"/>
    <property type="match status" value="2"/>
</dbReference>
<dbReference type="CDD" id="cd19756">
    <property type="entry name" value="Bbox2"/>
    <property type="match status" value="1"/>
</dbReference>
<dbReference type="PROSITE" id="PS50119">
    <property type="entry name" value="ZF_BBOX"/>
    <property type="match status" value="2"/>
</dbReference>
<evidence type="ECO:0000256" key="1">
    <source>
        <dbReference type="PROSITE-ProRule" id="PRU00024"/>
    </source>
</evidence>
<keyword evidence="2" id="KW-0175">Coiled coil</keyword>
<dbReference type="PANTHER" id="PTHR25462">
    <property type="entry name" value="BONUS, ISOFORM C-RELATED"/>
    <property type="match status" value="1"/>
</dbReference>
<dbReference type="SUPFAM" id="SSF101898">
    <property type="entry name" value="NHL repeat"/>
    <property type="match status" value="1"/>
</dbReference>
<evidence type="ECO:0000313" key="6">
    <source>
        <dbReference type="Proteomes" id="UP000828390"/>
    </source>
</evidence>
<sequence>MATFSQSSIDKGSDITKSFSQSTIDKGSDILQDFLCSTCEEKQLDKMADIYCESCVKFYCGECVNMHNKLFTKHTPYGRGAMKKWPVAKKVEDFLLKCDVHKEESLKMYCDEHSELCCTNCAFLNHRLCQKVTLISDKVKGQSTDLQKLSVSIKTILEEIKKNQDNQEASIQYVQSSYDEQLYTIQETRQKINSALDTIEQKTLKEMKDTLTKLQASSKIAVDKCIRLRDELQQLRDAVQGISDKSKAELSFIATRKCKDKIQQSKTVLKENSLQTNVLITFQPNDEIVQYLSTLSGFGRIEHSTQTLNVQEDPNKVFTVQGKSEHNVRTSSDSDVCSICAICVLPDKQVLVADVDNKKVKLLDEQYKIVSHCSLTLFTQDMCQILPNEVAVTLNDEKNNKHEVQFIAVNNRQLVKENNLKFRHTCRGIAFHQGDLYITSRTALYKYTLSGTLVSKMYEDTSDQRTVNSCAVSPTGDKLYITNNSHHKLLTLAMDGSVLTTFTDPALQAPYGVHVTPTGQVLVSGWRSVTILQVDDEGRRKLATLITKEDGMEGPASVCYNRHTASIIVGLVINNSILVFKVQ</sequence>
<dbReference type="Proteomes" id="UP000828390">
    <property type="component" value="Unassembled WGS sequence"/>
</dbReference>
<dbReference type="EMBL" id="JAIWYP010000003">
    <property type="protein sequence ID" value="KAH3853619.1"/>
    <property type="molecule type" value="Genomic_DNA"/>
</dbReference>
<feature type="region of interest" description="Disordered" evidence="3">
    <location>
        <begin position="1"/>
        <end position="20"/>
    </location>
</feature>
<feature type="domain" description="B box-type" evidence="4">
    <location>
        <begin position="31"/>
        <end position="74"/>
    </location>
</feature>
<gene>
    <name evidence="5" type="ORF">DPMN_096150</name>
</gene>
<feature type="coiled-coil region" evidence="2">
    <location>
        <begin position="185"/>
        <end position="245"/>
    </location>
</feature>
<comment type="caution">
    <text evidence="5">The sequence shown here is derived from an EMBL/GenBank/DDBJ whole genome shotgun (WGS) entry which is preliminary data.</text>
</comment>
<dbReference type="InterPro" id="IPR047153">
    <property type="entry name" value="TRIM45/56/19-like"/>
</dbReference>
<dbReference type="GO" id="GO:0008270">
    <property type="term" value="F:zinc ion binding"/>
    <property type="evidence" value="ECO:0007669"/>
    <property type="project" value="UniProtKB-KW"/>
</dbReference>
<reference evidence="5" key="2">
    <citation type="submission" date="2020-11" db="EMBL/GenBank/DDBJ databases">
        <authorList>
            <person name="McCartney M.A."/>
            <person name="Auch B."/>
            <person name="Kono T."/>
            <person name="Mallez S."/>
            <person name="Becker A."/>
            <person name="Gohl D.M."/>
            <person name="Silverstein K.A.T."/>
            <person name="Koren S."/>
            <person name="Bechman K.B."/>
            <person name="Herman A."/>
            <person name="Abrahante J.E."/>
            <person name="Garbe J."/>
        </authorList>
    </citation>
    <scope>NUCLEOTIDE SEQUENCE</scope>
    <source>
        <strain evidence="5">Duluth1</strain>
        <tissue evidence="5">Whole animal</tissue>
    </source>
</reference>
<proteinExistence type="predicted"/>
<reference evidence="5" key="1">
    <citation type="journal article" date="2019" name="bioRxiv">
        <title>The Genome of the Zebra Mussel, Dreissena polymorpha: A Resource for Invasive Species Research.</title>
        <authorList>
            <person name="McCartney M.A."/>
            <person name="Auch B."/>
            <person name="Kono T."/>
            <person name="Mallez S."/>
            <person name="Zhang Y."/>
            <person name="Obille A."/>
            <person name="Becker A."/>
            <person name="Abrahante J.E."/>
            <person name="Garbe J."/>
            <person name="Badalamenti J.P."/>
            <person name="Herman A."/>
            <person name="Mangelson H."/>
            <person name="Liachko I."/>
            <person name="Sullivan S."/>
            <person name="Sone E.D."/>
            <person name="Koren S."/>
            <person name="Silverstein K.A.T."/>
            <person name="Beckman K.B."/>
            <person name="Gohl D.M."/>
        </authorList>
    </citation>
    <scope>NUCLEOTIDE SEQUENCE</scope>
    <source>
        <strain evidence="5">Duluth1</strain>
        <tissue evidence="5">Whole animal</tissue>
    </source>
</reference>
<dbReference type="Gene3D" id="3.30.160.60">
    <property type="entry name" value="Classic Zinc Finger"/>
    <property type="match status" value="1"/>
</dbReference>
<dbReference type="SUPFAM" id="SSF57845">
    <property type="entry name" value="B-box zinc-binding domain"/>
    <property type="match status" value="1"/>
</dbReference>
<evidence type="ECO:0000313" key="5">
    <source>
        <dbReference type="EMBL" id="KAH3853619.1"/>
    </source>
</evidence>
<protein>
    <recommendedName>
        <fullName evidence="4">B box-type domain-containing protein</fullName>
    </recommendedName>
</protein>
<evidence type="ECO:0000256" key="2">
    <source>
        <dbReference type="SAM" id="Coils"/>
    </source>
</evidence>
<accession>A0A9D4R3I5</accession>
<dbReference type="AlphaFoldDB" id="A0A9D4R3I5"/>
<evidence type="ECO:0000259" key="4">
    <source>
        <dbReference type="PROSITE" id="PS50119"/>
    </source>
</evidence>
<name>A0A9D4R3I5_DREPO</name>
<evidence type="ECO:0000256" key="3">
    <source>
        <dbReference type="SAM" id="MobiDB-lite"/>
    </source>
</evidence>